<dbReference type="SUPFAM" id="SSF47031">
    <property type="entry name" value="Second domain of FERM"/>
    <property type="match status" value="1"/>
</dbReference>
<dbReference type="Pfam" id="PF00373">
    <property type="entry name" value="FERM_M"/>
    <property type="match status" value="1"/>
</dbReference>
<dbReference type="InterPro" id="IPR019747">
    <property type="entry name" value="FERM_CS"/>
</dbReference>
<dbReference type="SMART" id="SM01244">
    <property type="entry name" value="IRS"/>
    <property type="match status" value="1"/>
</dbReference>
<dbReference type="Gene3D" id="1.20.1420.10">
    <property type="entry name" value="Talin, central domain"/>
    <property type="match status" value="1"/>
</dbReference>
<evidence type="ECO:0000259" key="5">
    <source>
        <dbReference type="PROSITE" id="PS50057"/>
    </source>
</evidence>
<dbReference type="Gene3D" id="1.20.80.10">
    <property type="match status" value="1"/>
</dbReference>
<organism evidence="7 8">
    <name type="scientific">Hypsibius exemplaris</name>
    <name type="common">Freshwater tardigrade</name>
    <dbReference type="NCBI Taxonomy" id="2072580"/>
    <lineage>
        <taxon>Eukaryota</taxon>
        <taxon>Metazoa</taxon>
        <taxon>Ecdysozoa</taxon>
        <taxon>Tardigrada</taxon>
        <taxon>Eutardigrada</taxon>
        <taxon>Parachela</taxon>
        <taxon>Hypsibioidea</taxon>
        <taxon>Hypsibiidae</taxon>
        <taxon>Hypsibius</taxon>
    </lineage>
</organism>
<dbReference type="Pfam" id="PF09141">
    <property type="entry name" value="Talin_middle"/>
    <property type="match status" value="1"/>
</dbReference>
<evidence type="ECO:0000259" key="6">
    <source>
        <dbReference type="PROSITE" id="PS50945"/>
    </source>
</evidence>
<feature type="compositionally biased region" description="Polar residues" evidence="4">
    <location>
        <begin position="452"/>
        <end position="468"/>
    </location>
</feature>
<dbReference type="InterPro" id="IPR002558">
    <property type="entry name" value="ILWEQ_dom"/>
</dbReference>
<dbReference type="InterPro" id="IPR000299">
    <property type="entry name" value="FERM_domain"/>
</dbReference>
<feature type="region of interest" description="Disordered" evidence="4">
    <location>
        <begin position="1858"/>
        <end position="1881"/>
    </location>
</feature>
<dbReference type="SUPFAM" id="SSF109880">
    <property type="entry name" value="A middle domain of Talin 1"/>
    <property type="match status" value="1"/>
</dbReference>
<dbReference type="FunFam" id="2.30.29.30:FF:000028">
    <property type="entry name" value="Talin 2"/>
    <property type="match status" value="1"/>
</dbReference>
<dbReference type="OrthoDB" id="10262320at2759"/>
<proteinExistence type="predicted"/>
<feature type="coiled-coil region" evidence="3">
    <location>
        <begin position="989"/>
        <end position="1016"/>
    </location>
</feature>
<dbReference type="InterPro" id="IPR019749">
    <property type="entry name" value="Band_41_domain"/>
</dbReference>
<dbReference type="PROSITE" id="PS50945">
    <property type="entry name" value="I_LWEQ"/>
    <property type="match status" value="1"/>
</dbReference>
<dbReference type="PROSITE" id="PS50057">
    <property type="entry name" value="FERM_3"/>
    <property type="match status" value="1"/>
</dbReference>
<dbReference type="GO" id="GO:0098609">
    <property type="term" value="P:cell-cell adhesion"/>
    <property type="evidence" value="ECO:0007669"/>
    <property type="project" value="TreeGrafter"/>
</dbReference>
<accession>A0A1W0WZD0</accession>
<feature type="domain" description="FERM" evidence="5">
    <location>
        <begin position="108"/>
        <end position="445"/>
    </location>
</feature>
<dbReference type="InterPro" id="IPR014352">
    <property type="entry name" value="FERM/acyl-CoA-bd_prot_sf"/>
</dbReference>
<dbReference type="GO" id="GO:0005886">
    <property type="term" value="C:plasma membrane"/>
    <property type="evidence" value="ECO:0007669"/>
    <property type="project" value="TreeGrafter"/>
</dbReference>
<dbReference type="GO" id="GO:0001726">
    <property type="term" value="C:ruffle"/>
    <property type="evidence" value="ECO:0007669"/>
    <property type="project" value="InterPro"/>
</dbReference>
<dbReference type="InterPro" id="IPR015224">
    <property type="entry name" value="Talin_cent"/>
</dbReference>
<dbReference type="InterPro" id="IPR035963">
    <property type="entry name" value="FERM_2"/>
</dbReference>
<evidence type="ECO:0000256" key="3">
    <source>
        <dbReference type="SAM" id="Coils"/>
    </source>
</evidence>
<name>A0A1W0WZD0_HYPEX</name>
<dbReference type="GO" id="GO:0030036">
    <property type="term" value="P:actin cytoskeleton organization"/>
    <property type="evidence" value="ECO:0007669"/>
    <property type="project" value="TreeGrafter"/>
</dbReference>
<keyword evidence="2" id="KW-0963">Cytoplasm</keyword>
<dbReference type="Gene3D" id="1.20.120.230">
    <property type="entry name" value="Alpha-catenin/vinculin-like"/>
    <property type="match status" value="1"/>
</dbReference>
<dbReference type="InterPro" id="IPR011993">
    <property type="entry name" value="PH-like_dom_sf"/>
</dbReference>
<dbReference type="PANTHER" id="PTHR19981:SF1">
    <property type="entry name" value="RHEA, ISOFORM B"/>
    <property type="match status" value="1"/>
</dbReference>
<evidence type="ECO:0000256" key="4">
    <source>
        <dbReference type="SAM" id="MobiDB-lite"/>
    </source>
</evidence>
<dbReference type="Pfam" id="PF16511">
    <property type="entry name" value="FERM_f0"/>
    <property type="match status" value="1"/>
</dbReference>
<keyword evidence="3" id="KW-0175">Coiled coil</keyword>
<keyword evidence="8" id="KW-1185">Reference proteome</keyword>
<dbReference type="PANTHER" id="PTHR19981">
    <property type="entry name" value="TALIN"/>
    <property type="match status" value="1"/>
</dbReference>
<dbReference type="GO" id="GO:0005925">
    <property type="term" value="C:focal adhesion"/>
    <property type="evidence" value="ECO:0007669"/>
    <property type="project" value="InterPro"/>
</dbReference>
<dbReference type="Proteomes" id="UP000192578">
    <property type="component" value="Unassembled WGS sequence"/>
</dbReference>
<evidence type="ECO:0000256" key="2">
    <source>
        <dbReference type="ARBA" id="ARBA00022490"/>
    </source>
</evidence>
<dbReference type="SMART" id="SM00295">
    <property type="entry name" value="B41"/>
    <property type="match status" value="1"/>
</dbReference>
<dbReference type="SUPFAM" id="SSF50729">
    <property type="entry name" value="PH domain-like"/>
    <property type="match status" value="1"/>
</dbReference>
<dbReference type="Gene3D" id="3.10.20.90">
    <property type="entry name" value="Phosphatidylinositol 3-kinase Catalytic Subunit, Chain A, domain 1"/>
    <property type="match status" value="2"/>
</dbReference>
<dbReference type="Gene3D" id="1.20.1410.10">
    <property type="entry name" value="I/LWEQ domain"/>
    <property type="match status" value="1"/>
</dbReference>
<dbReference type="InterPro" id="IPR036476">
    <property type="entry name" value="Talin_cent_sf"/>
</dbReference>
<dbReference type="Pfam" id="PF01608">
    <property type="entry name" value="I_LWEQ"/>
    <property type="match status" value="1"/>
</dbReference>
<evidence type="ECO:0000313" key="7">
    <source>
        <dbReference type="EMBL" id="OQV20576.1"/>
    </source>
</evidence>
<protein>
    <submittedName>
        <fullName evidence="7">Talin-2</fullName>
    </submittedName>
</protein>
<reference evidence="8" key="1">
    <citation type="submission" date="2017-01" db="EMBL/GenBank/DDBJ databases">
        <title>Comparative genomics of anhydrobiosis in the tardigrade Hypsibius dujardini.</title>
        <authorList>
            <person name="Yoshida Y."/>
            <person name="Koutsovoulos G."/>
            <person name="Laetsch D."/>
            <person name="Stevens L."/>
            <person name="Kumar S."/>
            <person name="Horikawa D."/>
            <person name="Ishino K."/>
            <person name="Komine S."/>
            <person name="Tomita M."/>
            <person name="Blaxter M."/>
            <person name="Arakawa K."/>
        </authorList>
    </citation>
    <scope>NUCLEOTIDE SEQUENCE [LARGE SCALE GENOMIC DNA]</scope>
    <source>
        <strain evidence="8">Z151</strain>
    </source>
</reference>
<dbReference type="GO" id="GO:0005200">
    <property type="term" value="F:structural constituent of cytoskeleton"/>
    <property type="evidence" value="ECO:0007669"/>
    <property type="project" value="InterPro"/>
</dbReference>
<dbReference type="SUPFAM" id="SSF109885">
    <property type="entry name" value="I/LWEQ domain"/>
    <property type="match status" value="1"/>
</dbReference>
<dbReference type="InterPro" id="IPR019748">
    <property type="entry name" value="FERM_central"/>
</dbReference>
<dbReference type="InterPro" id="IPR032425">
    <property type="entry name" value="FERM_f0"/>
</dbReference>
<evidence type="ECO:0000256" key="1">
    <source>
        <dbReference type="ARBA" id="ARBA00004496"/>
    </source>
</evidence>
<feature type="region of interest" description="Disordered" evidence="4">
    <location>
        <begin position="449"/>
        <end position="468"/>
    </location>
</feature>
<sequence>MPQLLQLNVIVNTPGTLTRRPYRLDDVKAETLVGEVTRRIWEMSPVPMSPTSQFPAAQTPTKVNDYGIFLQNTSGNSESKGHWLNPNNSLEHYAISNGSMLEFKARKRMMKIQLQDQSVKSLIIDQSQPVQLLLPFICEKMGISNHDEFDLVRVSNEQNGDQVDTGTLPKKAGLTARLVDPSNYNPATLDTRRMVRLKKKLATEDDVVWVNQAQTLDEQGITESDVLLLRRRYFFSDRNVDVRDPVQLNLLYVQCRSAILSGSHPVTLREAFQFAGVQGQVEYQDYDESKRNVDVRSFLPRNLNGSKKLDKKQLEEYHGQVQVQWQMHRGLSDLDAKDLYIRMARSLKTYGITFFLVKEKKKGKNKLVPRLFGVTRSAVLRLDEKTKETLESRPLEQVLKWAVTGNTFSLSFGDYTDDLWSIQTTEGTQIAQLIFGYVELIRKRQRRDSDTNNRYTDTIYSNSSSGDSQVASYEEIDDAKRGQIGNGSVLVNRHQVHSGQVAMPGVLRDTYADKHDVHYIGVAHARVAQIIANFAAPFQLPQSSYAQAAGKMNITKEEEYTMEEYQKAFATSMGQVSASVAHLINISRSNTPDQKENRSGMTHADQQNAINDLINGLDELARSLRHIAPTTSHEESTNLMMSGQAFCQSFSNLLNAADPAGRTEGSAESRQAILMAVAQIGETGRHLAQSVSSLRPQSPGNATLSDRHNGDFIVFTKQIGSGMTDIVRKAKLLASEVPEPEVQRQIIHHATELALQSAEIIATAKLLRLCAKEEPETARKTTEQLLLALEALQRALDTLQDVSHGGSDGRNMTEMGQHYVFEIDEGAVIMSELLDNFKRALGDSVKPRNDAVLNALFLLNHRMRELDSRMMGNIETTKNDDFTITSDFHDRLVTDVTQLKLCLTESDLTKQKKSETDTTALDHLLGLLQSLMDDTMASNAAGHWQTEDERVSVMNYLKTIHETAYQFVSETASSGQFDGTARDAFIEAVDEFAAVLEAMQENKAILQETLADIQTSLARVDEQLKCEVADVPSSFNGQSTPSRKVSSRAAMAEAICRLEAISEALEEMISQLKNINPDVSYYPEALRELAGSLCSAYRRACNNWADFHASGSELVDEVAKRHIHQGLVELGHSCTALMYAAVASSTDLTASAFPAACKDVRDKISRVQLYLNTLNCGSQSCGRALSTIEEVAEDLETAIIFAEAGGDQFDNSTPSTPTTPRFPTNIPQPKKSFDLSHLIAHLQSCLRQFEQIKTQQQLATAVEDTLRDTVEMVDTVRSTTAHLAQESPEAQVVALRSLRMAALAVAEAIRRLKTKFGQGKVDGSSDEGWSDGSVEAAVMVASDRVDRLVEVVSAAEYPMETRGKRLLQTMVHGLVLQLKDTSDISGDAGVSEGPPNTNAAVANLEDLSIVAGKLEQAIQSGRQEDHLEAASYISQYSAAILLLRKGATTANQHTNHQTAKATASIDGNSESSLCLSSFTIYLETVVQVLSSSKQQSSWDHPEMAAARGAFHAAMAEFEARRTARTRTESDLSQTNGELPLLQVRDHDVPLSPNHVLDGLSEAAAKIDEATRKLNKVQARRTIYIAAEIPLTDFDNSEDFHDPVFEFDENVLDACKAIMAASAGLIPAAGKAQDELVKFGRVRVRSDRYSEDGQWSQGFISAAQAIGGACQTLCDAAHALMMGHATEEKLISAAKQVASFTAQLLLACRVRGDTNSPTMKRLLLAGNVVRRSTDQLVQVFLRRRQEESPDSRGSPEAPLLDVVVNKKLVGGIAQEIKANEQVLKRERELVDAQKHLLVCRKAKYADRRAGLQSPASQPSVNPVMDELNAQEQVLIKERELQEARNALLALRQIKYGENTTPDEYSGYGATPTGTLNRRKTAN</sequence>
<dbReference type="GO" id="GO:0003779">
    <property type="term" value="F:actin binding"/>
    <property type="evidence" value="ECO:0007669"/>
    <property type="project" value="InterPro"/>
</dbReference>
<comment type="caution">
    <text evidence="7">The sequence shown here is derived from an EMBL/GenBank/DDBJ whole genome shotgun (WGS) entry which is preliminary data.</text>
</comment>
<dbReference type="PROSITE" id="PS00661">
    <property type="entry name" value="FERM_2"/>
    <property type="match status" value="1"/>
</dbReference>
<dbReference type="CDD" id="cd14473">
    <property type="entry name" value="FERM_B-lobe"/>
    <property type="match status" value="1"/>
</dbReference>
<dbReference type="SMART" id="SM00307">
    <property type="entry name" value="ILWEQ"/>
    <property type="match status" value="1"/>
</dbReference>
<dbReference type="InterPro" id="IPR035964">
    <property type="entry name" value="I/LWEQ_dom_sf"/>
</dbReference>
<evidence type="ECO:0000313" key="8">
    <source>
        <dbReference type="Proteomes" id="UP000192578"/>
    </source>
</evidence>
<dbReference type="EMBL" id="MTYJ01000029">
    <property type="protein sequence ID" value="OQV20576.1"/>
    <property type="molecule type" value="Genomic_DNA"/>
</dbReference>
<dbReference type="CDD" id="cd17090">
    <property type="entry name" value="FERM_F1_TLN"/>
    <property type="match status" value="1"/>
</dbReference>
<dbReference type="GO" id="GO:0005178">
    <property type="term" value="F:integrin binding"/>
    <property type="evidence" value="ECO:0007669"/>
    <property type="project" value="TreeGrafter"/>
</dbReference>
<gene>
    <name evidence="7" type="ORF">BV898_05398</name>
</gene>
<dbReference type="CDD" id="cd10569">
    <property type="entry name" value="FERM_C_Talin"/>
    <property type="match status" value="1"/>
</dbReference>
<dbReference type="Gene3D" id="2.30.29.30">
    <property type="entry name" value="Pleckstrin-homology domain (PH domain)/Phosphotyrosine-binding domain (PTB)"/>
    <property type="match status" value="1"/>
</dbReference>
<comment type="subcellular location">
    <subcellularLocation>
        <location evidence="1">Cytoplasm</location>
    </subcellularLocation>
</comment>
<dbReference type="GO" id="GO:0005737">
    <property type="term" value="C:cytoplasm"/>
    <property type="evidence" value="ECO:0007669"/>
    <property type="project" value="UniProtKB-SubCell"/>
</dbReference>
<feature type="domain" description="I/LWEQ" evidence="6">
    <location>
        <begin position="1543"/>
        <end position="1806"/>
    </location>
</feature>